<dbReference type="AlphaFoldDB" id="A0A8J4QPE1"/>
<feature type="region of interest" description="Disordered" evidence="7">
    <location>
        <begin position="23"/>
        <end position="82"/>
    </location>
</feature>
<evidence type="ECO:0000259" key="8">
    <source>
        <dbReference type="PROSITE" id="PS51795"/>
    </source>
</evidence>
<keyword evidence="3" id="KW-0963">Cytoplasm</keyword>
<evidence type="ECO:0000256" key="2">
    <source>
        <dbReference type="ARBA" id="ARBA00009374"/>
    </source>
</evidence>
<keyword evidence="5" id="KW-0863">Zinc-finger</keyword>
<dbReference type="Pfam" id="PF04570">
    <property type="entry name" value="zf-FLZ"/>
    <property type="match status" value="1"/>
</dbReference>
<accession>A0A8J4QPE1</accession>
<feature type="zinc finger region" description="FLZ-type" evidence="6">
    <location>
        <begin position="107"/>
        <end position="151"/>
    </location>
</feature>
<feature type="region of interest" description="Disordered" evidence="7">
    <location>
        <begin position="160"/>
        <end position="179"/>
    </location>
</feature>
<evidence type="ECO:0000313" key="9">
    <source>
        <dbReference type="EMBL" id="KAF3950401.1"/>
    </source>
</evidence>
<dbReference type="PANTHER" id="PTHR33059">
    <property type="entry name" value="FCS-LIKE ZINC FINGER 5"/>
    <property type="match status" value="1"/>
</dbReference>
<evidence type="ECO:0000256" key="4">
    <source>
        <dbReference type="ARBA" id="ARBA00022723"/>
    </source>
</evidence>
<dbReference type="PANTHER" id="PTHR33059:SF4">
    <property type="entry name" value="FCS-LIKE ZINC FINGER 5"/>
    <property type="match status" value="1"/>
</dbReference>
<dbReference type="OrthoDB" id="1925036at2759"/>
<evidence type="ECO:0000256" key="3">
    <source>
        <dbReference type="ARBA" id="ARBA00022490"/>
    </source>
</evidence>
<keyword evidence="5" id="KW-0862">Zinc</keyword>
<feature type="compositionally biased region" description="Polar residues" evidence="7">
    <location>
        <begin position="39"/>
        <end position="56"/>
    </location>
</feature>
<evidence type="ECO:0000256" key="1">
    <source>
        <dbReference type="ARBA" id="ARBA00004496"/>
    </source>
</evidence>
<dbReference type="InterPro" id="IPR007650">
    <property type="entry name" value="Zf-FLZ_dom"/>
</dbReference>
<evidence type="ECO:0000256" key="7">
    <source>
        <dbReference type="SAM" id="MobiDB-lite"/>
    </source>
</evidence>
<keyword evidence="4" id="KW-0479">Metal-binding</keyword>
<comment type="similarity">
    <text evidence="2">Belongs to the FLZ family.</text>
</comment>
<dbReference type="PROSITE" id="PS51795">
    <property type="entry name" value="ZF_FLZ"/>
    <property type="match status" value="1"/>
</dbReference>
<feature type="compositionally biased region" description="Low complexity" evidence="7">
    <location>
        <begin position="162"/>
        <end position="179"/>
    </location>
</feature>
<evidence type="ECO:0000256" key="5">
    <source>
        <dbReference type="ARBA" id="ARBA00022771"/>
    </source>
</evidence>
<reference evidence="9" key="1">
    <citation type="submission" date="2020-03" db="EMBL/GenBank/DDBJ databases">
        <title>Castanea mollissima Vanexum genome sequencing.</title>
        <authorList>
            <person name="Staton M."/>
        </authorList>
    </citation>
    <scope>NUCLEOTIDE SEQUENCE</scope>
    <source>
        <tissue evidence="9">Leaf</tissue>
    </source>
</reference>
<keyword evidence="10" id="KW-1185">Reference proteome</keyword>
<dbReference type="EMBL" id="JRKL02005485">
    <property type="protein sequence ID" value="KAF3950401.1"/>
    <property type="molecule type" value="Genomic_DNA"/>
</dbReference>
<gene>
    <name evidence="9" type="ORF">CMV_023845</name>
</gene>
<protein>
    <recommendedName>
        <fullName evidence="8">FLZ-type domain-containing protein</fullName>
    </recommendedName>
</protein>
<comment type="caution">
    <text evidence="9">The sequence shown here is derived from an EMBL/GenBank/DDBJ whole genome shotgun (WGS) entry which is preliminary data.</text>
</comment>
<name>A0A8J4QPE1_9ROSI</name>
<dbReference type="Proteomes" id="UP000737018">
    <property type="component" value="Unassembled WGS sequence"/>
</dbReference>
<sequence>MMLGKRPRPPMKRTSSMTEITLDLNTNSDGAPPPLLMISDSTTHQNNPQRQPTNASCGGGGGASQSQQRRGGGGGLDGLNQQFLQPTNMVSPRDHRRNSADFVDTAHFLRACSLCKRRLFPGRDIYMYRGDTAFCSLECRQQQMNLDERMEKCSLASKKDVTSVSSTTTGPQVSTKGAI</sequence>
<organism evidence="9 10">
    <name type="scientific">Castanea mollissima</name>
    <name type="common">Chinese chestnut</name>
    <dbReference type="NCBI Taxonomy" id="60419"/>
    <lineage>
        <taxon>Eukaryota</taxon>
        <taxon>Viridiplantae</taxon>
        <taxon>Streptophyta</taxon>
        <taxon>Embryophyta</taxon>
        <taxon>Tracheophyta</taxon>
        <taxon>Spermatophyta</taxon>
        <taxon>Magnoliopsida</taxon>
        <taxon>eudicotyledons</taxon>
        <taxon>Gunneridae</taxon>
        <taxon>Pentapetalae</taxon>
        <taxon>rosids</taxon>
        <taxon>fabids</taxon>
        <taxon>Fagales</taxon>
        <taxon>Fagaceae</taxon>
        <taxon>Castanea</taxon>
    </lineage>
</organism>
<proteinExistence type="inferred from homology"/>
<evidence type="ECO:0000313" key="10">
    <source>
        <dbReference type="Proteomes" id="UP000737018"/>
    </source>
</evidence>
<feature type="domain" description="FLZ-type" evidence="8">
    <location>
        <begin position="107"/>
        <end position="151"/>
    </location>
</feature>
<dbReference type="GO" id="GO:0005737">
    <property type="term" value="C:cytoplasm"/>
    <property type="evidence" value="ECO:0007669"/>
    <property type="project" value="UniProtKB-SubCell"/>
</dbReference>
<dbReference type="GO" id="GO:0008270">
    <property type="term" value="F:zinc ion binding"/>
    <property type="evidence" value="ECO:0007669"/>
    <property type="project" value="UniProtKB-KW"/>
</dbReference>
<evidence type="ECO:0000256" key="6">
    <source>
        <dbReference type="PROSITE-ProRule" id="PRU01131"/>
    </source>
</evidence>
<comment type="subcellular location">
    <subcellularLocation>
        <location evidence="1">Cytoplasm</location>
    </subcellularLocation>
</comment>